<dbReference type="AlphaFoldDB" id="A0A1I1DKQ9"/>
<gene>
    <name evidence="1" type="ORF">SAMN02745150_00629</name>
</gene>
<dbReference type="OrthoDB" id="2604320at2"/>
<dbReference type="RefSeq" id="WP_092318534.1">
    <property type="nucleotide sequence ID" value="NZ_FOKY01000002.1"/>
</dbReference>
<evidence type="ECO:0000313" key="2">
    <source>
        <dbReference type="Proteomes" id="UP000240042"/>
    </source>
</evidence>
<organism evidence="1 2">
    <name type="scientific">Brevinema andersonii</name>
    <dbReference type="NCBI Taxonomy" id="34097"/>
    <lineage>
        <taxon>Bacteria</taxon>
        <taxon>Pseudomonadati</taxon>
        <taxon>Spirochaetota</taxon>
        <taxon>Spirochaetia</taxon>
        <taxon>Brevinematales</taxon>
        <taxon>Brevinemataceae</taxon>
        <taxon>Brevinema</taxon>
    </lineage>
</organism>
<protein>
    <recommendedName>
        <fullName evidence="3">Phage tail tube protein</fullName>
    </recommendedName>
</protein>
<name>A0A1I1DKQ9_BREAD</name>
<sequence length="145" mass="15613">MSVIINGKTYNCGSISISLAPLSQDLYSVSSISFSESQRADAVYGKGNKPIAYGSGNWSANGSMRMLKTEFNQLISASPSGILNLDPRSTVINIIYADPNGDDNKPYTISLTGVRFTDIKEDAKQGDSQLSVDLSFSIFGSIERN</sequence>
<dbReference type="STRING" id="34097.SAMN02745150_00629"/>
<evidence type="ECO:0008006" key="3">
    <source>
        <dbReference type="Google" id="ProtNLM"/>
    </source>
</evidence>
<reference evidence="2" key="1">
    <citation type="submission" date="2016-10" db="EMBL/GenBank/DDBJ databases">
        <authorList>
            <person name="Varghese N."/>
            <person name="Submissions S."/>
        </authorList>
    </citation>
    <scope>NUCLEOTIDE SEQUENCE [LARGE SCALE GENOMIC DNA]</scope>
    <source>
        <strain evidence="2">ATCC 43811</strain>
    </source>
</reference>
<dbReference type="EMBL" id="FOKY01000002">
    <property type="protein sequence ID" value="SFB75447.1"/>
    <property type="molecule type" value="Genomic_DNA"/>
</dbReference>
<dbReference type="Proteomes" id="UP000240042">
    <property type="component" value="Unassembled WGS sequence"/>
</dbReference>
<evidence type="ECO:0000313" key="1">
    <source>
        <dbReference type="EMBL" id="SFB75447.1"/>
    </source>
</evidence>
<proteinExistence type="predicted"/>
<keyword evidence="2" id="KW-1185">Reference proteome</keyword>
<accession>A0A1I1DKQ9</accession>